<evidence type="ECO:0000256" key="2">
    <source>
        <dbReference type="SAM" id="Phobius"/>
    </source>
</evidence>
<evidence type="ECO:0000313" key="3">
    <source>
        <dbReference type="EMBL" id="VTZ48941.1"/>
    </source>
</evidence>
<gene>
    <name evidence="3" type="ORF">MPC4_120066</name>
</gene>
<comment type="caution">
    <text evidence="3">The sequence shown here is derived from an EMBL/GenBank/DDBJ whole genome shotgun (WGS) entry which is preliminary data.</text>
</comment>
<organism evidence="3 4">
    <name type="scientific">Methylocella tundrae</name>
    <dbReference type="NCBI Taxonomy" id="227605"/>
    <lineage>
        <taxon>Bacteria</taxon>
        <taxon>Pseudomonadati</taxon>
        <taxon>Pseudomonadota</taxon>
        <taxon>Alphaproteobacteria</taxon>
        <taxon>Hyphomicrobiales</taxon>
        <taxon>Beijerinckiaceae</taxon>
        <taxon>Methylocella</taxon>
    </lineage>
</organism>
<feature type="transmembrane region" description="Helical" evidence="2">
    <location>
        <begin position="405"/>
        <end position="428"/>
    </location>
</feature>
<keyword evidence="2" id="KW-0472">Membrane</keyword>
<dbReference type="RefSeq" id="WP_174511379.1">
    <property type="nucleotide sequence ID" value="NZ_CABFMQ020000024.1"/>
</dbReference>
<dbReference type="Proteomes" id="UP000485880">
    <property type="component" value="Unassembled WGS sequence"/>
</dbReference>
<accession>A0A8B6M1P0</accession>
<dbReference type="PANTHER" id="PTHR32309:SF13">
    <property type="entry name" value="FERRIC ENTEROBACTIN TRANSPORT PROTEIN FEPE"/>
    <property type="match status" value="1"/>
</dbReference>
<sequence length="433" mass="47087">MTSEIRQDAVRQRLPGPRLAVGAIDVGAGVRQSVRQIAAIAIKAAALRARLGSRAAGASAKPIDVDDDGPWFWRSFIILVVLPVAASFIYFQFIASDQFISEMRFAVRGTTESLPGSDALAASGLGTLASLNTSQDVFIVADYIHSQTIIDDLSKAIDLRAIFSAPGADFIARFNPSGSPEDFLRYWRKAVDPSVEIASGILTVKVKTFSRQDSVRLATAIRARCDIVVNELLDRMRRDMTERGEAEVKAAMDKLAVWRARVEQFRNTRMSIDPLDSAHSLSETIGELRRDLAEVEVKLAIARTSLGADALQIKILQSDRNILASQISALESRITGAGANGSTASAALADYDRLDVEKKLAEKRVELAEKLLDNARSDANSRHIYLVSIEDPTTPQSSLFPRRGFAILAILIGAFTAWAVIALTVAGVRDHAR</sequence>
<keyword evidence="2" id="KW-1133">Transmembrane helix</keyword>
<proteinExistence type="predicted"/>
<reference evidence="3 4" key="1">
    <citation type="submission" date="2019-05" db="EMBL/GenBank/DDBJ databases">
        <authorList>
            <person name="Farhan Ul Haque M."/>
        </authorList>
    </citation>
    <scope>NUCLEOTIDE SEQUENCE [LARGE SCALE GENOMIC DNA]</scope>
    <source>
        <strain evidence="3">2</strain>
    </source>
</reference>
<keyword evidence="2" id="KW-0812">Transmembrane</keyword>
<keyword evidence="1" id="KW-0175">Coiled coil</keyword>
<keyword evidence="4" id="KW-1185">Reference proteome</keyword>
<dbReference type="EMBL" id="CABFMQ020000024">
    <property type="protein sequence ID" value="VTZ48941.1"/>
    <property type="molecule type" value="Genomic_DNA"/>
</dbReference>
<feature type="transmembrane region" description="Helical" evidence="2">
    <location>
        <begin position="71"/>
        <end position="95"/>
    </location>
</feature>
<dbReference type="GO" id="GO:0005886">
    <property type="term" value="C:plasma membrane"/>
    <property type="evidence" value="ECO:0007669"/>
    <property type="project" value="TreeGrafter"/>
</dbReference>
<dbReference type="GO" id="GO:0004713">
    <property type="term" value="F:protein tyrosine kinase activity"/>
    <property type="evidence" value="ECO:0007669"/>
    <property type="project" value="TreeGrafter"/>
</dbReference>
<dbReference type="AlphaFoldDB" id="A0A8B6M1P0"/>
<dbReference type="PANTHER" id="PTHR32309">
    <property type="entry name" value="TYROSINE-PROTEIN KINASE"/>
    <property type="match status" value="1"/>
</dbReference>
<protein>
    <submittedName>
        <fullName evidence="3">Capsule polysaccharide export protein-like protein</fullName>
    </submittedName>
</protein>
<dbReference type="InterPro" id="IPR050445">
    <property type="entry name" value="Bact_polysacc_biosynth/exp"/>
</dbReference>
<evidence type="ECO:0000313" key="4">
    <source>
        <dbReference type="Proteomes" id="UP000485880"/>
    </source>
</evidence>
<evidence type="ECO:0000256" key="1">
    <source>
        <dbReference type="SAM" id="Coils"/>
    </source>
</evidence>
<feature type="coiled-coil region" evidence="1">
    <location>
        <begin position="351"/>
        <end position="378"/>
    </location>
</feature>
<name>A0A8B6M1P0_METTU</name>